<dbReference type="CDD" id="cd03215">
    <property type="entry name" value="ABC_Carb_Monos_II"/>
    <property type="match status" value="1"/>
</dbReference>
<evidence type="ECO:0000256" key="3">
    <source>
        <dbReference type="ARBA" id="ARBA00022448"/>
    </source>
</evidence>
<dbReference type="InterPro" id="IPR017871">
    <property type="entry name" value="ABC_transporter-like_CS"/>
</dbReference>
<dbReference type="InterPro" id="IPR003439">
    <property type="entry name" value="ABC_transporter-like_ATP-bd"/>
</dbReference>
<dbReference type="GO" id="GO:0015749">
    <property type="term" value="P:monosaccharide transmembrane transport"/>
    <property type="evidence" value="ECO:0007669"/>
    <property type="project" value="UniProtKB-ARBA"/>
</dbReference>
<dbReference type="PANTHER" id="PTHR43790">
    <property type="entry name" value="CARBOHYDRATE TRANSPORT ATP-BINDING PROTEIN MG119-RELATED"/>
    <property type="match status" value="1"/>
</dbReference>
<gene>
    <name evidence="12" type="ORF">PUP29_11775</name>
</gene>
<evidence type="ECO:0000313" key="12">
    <source>
        <dbReference type="EMBL" id="XCC62195.1"/>
    </source>
</evidence>
<dbReference type="CDD" id="cd03216">
    <property type="entry name" value="ABC_Carb_Monos_I"/>
    <property type="match status" value="1"/>
</dbReference>
<evidence type="ECO:0000256" key="1">
    <source>
        <dbReference type="ARBA" id="ARBA00004202"/>
    </source>
</evidence>
<comment type="subcellular location">
    <subcellularLocation>
        <location evidence="2">Cell inner membrane</location>
    </subcellularLocation>
    <subcellularLocation>
        <location evidence="1">Cell membrane</location>
        <topology evidence="1">Peripheral membrane protein</topology>
    </subcellularLocation>
</comment>
<evidence type="ECO:0000256" key="10">
    <source>
        <dbReference type="ARBA" id="ARBA00023136"/>
    </source>
</evidence>
<dbReference type="InterPro" id="IPR050107">
    <property type="entry name" value="ABC_carbohydrate_import_ATPase"/>
</dbReference>
<dbReference type="RefSeq" id="WP_079545566.1">
    <property type="nucleotide sequence ID" value="NZ_CP117826.1"/>
</dbReference>
<keyword evidence="6" id="KW-0677">Repeat</keyword>
<dbReference type="FunFam" id="3.40.50.300:FF:000127">
    <property type="entry name" value="Ribose import ATP-binding protein RbsA"/>
    <property type="match status" value="1"/>
</dbReference>
<dbReference type="GO" id="GO:0005524">
    <property type="term" value="F:ATP binding"/>
    <property type="evidence" value="ECO:0007669"/>
    <property type="project" value="UniProtKB-KW"/>
</dbReference>
<dbReference type="PROSITE" id="PS50893">
    <property type="entry name" value="ABC_TRANSPORTER_2"/>
    <property type="match status" value="2"/>
</dbReference>
<protein>
    <submittedName>
        <fullName evidence="12">Sugar ABC transporter ATP-binding protein</fullName>
    </submittedName>
</protein>
<evidence type="ECO:0000256" key="6">
    <source>
        <dbReference type="ARBA" id="ARBA00022737"/>
    </source>
</evidence>
<dbReference type="GO" id="GO:0005886">
    <property type="term" value="C:plasma membrane"/>
    <property type="evidence" value="ECO:0007669"/>
    <property type="project" value="UniProtKB-SubCell"/>
</dbReference>
<evidence type="ECO:0000256" key="8">
    <source>
        <dbReference type="ARBA" id="ARBA00022840"/>
    </source>
</evidence>
<evidence type="ECO:0000256" key="5">
    <source>
        <dbReference type="ARBA" id="ARBA00022597"/>
    </source>
</evidence>
<dbReference type="GO" id="GO:0016887">
    <property type="term" value="F:ATP hydrolysis activity"/>
    <property type="evidence" value="ECO:0007669"/>
    <property type="project" value="InterPro"/>
</dbReference>
<dbReference type="PANTHER" id="PTHR43790:SF9">
    <property type="entry name" value="GALACTOFURANOSE TRANSPORTER ATP-BINDING PROTEIN YTFR"/>
    <property type="match status" value="1"/>
</dbReference>
<evidence type="ECO:0000256" key="2">
    <source>
        <dbReference type="ARBA" id="ARBA00004533"/>
    </source>
</evidence>
<keyword evidence="8 12" id="KW-0067">ATP-binding</keyword>
<feature type="domain" description="ABC transporter" evidence="11">
    <location>
        <begin position="246"/>
        <end position="496"/>
    </location>
</feature>
<accession>A0AAU8A8T3</accession>
<dbReference type="Gene3D" id="3.40.50.300">
    <property type="entry name" value="P-loop containing nucleotide triphosphate hydrolases"/>
    <property type="match status" value="2"/>
</dbReference>
<keyword evidence="9" id="KW-1278">Translocase</keyword>
<evidence type="ECO:0000259" key="11">
    <source>
        <dbReference type="PROSITE" id="PS50893"/>
    </source>
</evidence>
<reference evidence="12" key="1">
    <citation type="submission" date="2023-02" db="EMBL/GenBank/DDBJ databases">
        <title>Gut commensal Christensenella minuta modulates host metabolism via a new class of secondary bile acids.</title>
        <authorList>
            <person name="Liu C."/>
        </authorList>
    </citation>
    <scope>NUCLEOTIDE SEQUENCE</scope>
    <source>
        <strain evidence="12">CA70</strain>
    </source>
</reference>
<keyword evidence="10" id="KW-0472">Membrane</keyword>
<organism evidence="12">
    <name type="scientific">Christensenella massiliensis</name>
    <dbReference type="NCBI Taxonomy" id="1805714"/>
    <lineage>
        <taxon>Bacteria</taxon>
        <taxon>Bacillati</taxon>
        <taxon>Bacillota</taxon>
        <taxon>Clostridia</taxon>
        <taxon>Christensenellales</taxon>
        <taxon>Christensenellaceae</taxon>
        <taxon>Christensenella</taxon>
    </lineage>
</organism>
<dbReference type="AlphaFoldDB" id="A0AAU8A8T3"/>
<dbReference type="InterPro" id="IPR003593">
    <property type="entry name" value="AAA+_ATPase"/>
</dbReference>
<dbReference type="InterPro" id="IPR027417">
    <property type="entry name" value="P-loop_NTPase"/>
</dbReference>
<evidence type="ECO:0000256" key="9">
    <source>
        <dbReference type="ARBA" id="ARBA00022967"/>
    </source>
</evidence>
<evidence type="ECO:0000256" key="4">
    <source>
        <dbReference type="ARBA" id="ARBA00022475"/>
    </source>
</evidence>
<keyword evidence="5" id="KW-0762">Sugar transport</keyword>
<name>A0AAU8A8T3_9FIRM</name>
<dbReference type="FunFam" id="3.40.50.300:FF:000126">
    <property type="entry name" value="Galactose/methyl galactoside import ATP-binding protein MglA"/>
    <property type="match status" value="1"/>
</dbReference>
<proteinExistence type="predicted"/>
<dbReference type="Pfam" id="PF00005">
    <property type="entry name" value="ABC_tran"/>
    <property type="match status" value="2"/>
</dbReference>
<evidence type="ECO:0000256" key="7">
    <source>
        <dbReference type="ARBA" id="ARBA00022741"/>
    </source>
</evidence>
<feature type="domain" description="ABC transporter" evidence="11">
    <location>
        <begin position="5"/>
        <end position="242"/>
    </location>
</feature>
<sequence>METILEMKKITKIFPGVRALDEVDFNLRKGEIHALIGENGAGKSTLMKALLGMYEIDGGEIWFKGKKVNFKGPNDALHAGISMIHQEISLVQTMSAAENIWMGRTGRFTKMGIIDHKQLMHETRELCGRLGIQIDPAATVETLSVANMQLVELVRAVSYNADVIVMDEPTSALTDAEIELLYKIVRDLAAQGTSIIFISHKLEEIFEICDRITIMRDGQYIDCRDTTDIDNDELIKLIAGREINNIYTKDHFEKGDIALEVKNLSSTGTFRNISFAVRKGEILGFCGLMGAGRSEIMRAIFGIDPYDSGEILINGKKAVIKNPQDAIKNGIGMVTEDRLRQGAIHSLDIKTNMSLPFLPQLSKMGFVYDAKEREQCEQMAKKMSVNMVSFANNIGSLSGGNQQKVIIGRWLLMDPDILILDEPTRGIDVGAKSEIYKIMNDLAKQGMAIIMVSSEMPEILGMSDRIAVVREGEIVCIMENEGLEQQTLLAHAFGVANKISE</sequence>
<keyword evidence="7" id="KW-0547">Nucleotide-binding</keyword>
<keyword evidence="4" id="KW-1003">Cell membrane</keyword>
<dbReference type="SMART" id="SM00382">
    <property type="entry name" value="AAA"/>
    <property type="match status" value="2"/>
</dbReference>
<dbReference type="EMBL" id="CP117826">
    <property type="protein sequence ID" value="XCC62195.1"/>
    <property type="molecule type" value="Genomic_DNA"/>
</dbReference>
<dbReference type="PROSITE" id="PS00211">
    <property type="entry name" value="ABC_TRANSPORTER_1"/>
    <property type="match status" value="1"/>
</dbReference>
<keyword evidence="3" id="KW-0813">Transport</keyword>
<dbReference type="SUPFAM" id="SSF52540">
    <property type="entry name" value="P-loop containing nucleoside triphosphate hydrolases"/>
    <property type="match status" value="2"/>
</dbReference>